<keyword evidence="14" id="KW-1185">Reference proteome</keyword>
<evidence type="ECO:0000313" key="13">
    <source>
        <dbReference type="EMBL" id="KAK2717341.1"/>
    </source>
</evidence>
<evidence type="ECO:0000256" key="6">
    <source>
        <dbReference type="ARBA" id="ARBA00023146"/>
    </source>
</evidence>
<dbReference type="AlphaFoldDB" id="A0AA88L9I6"/>
<evidence type="ECO:0000256" key="1">
    <source>
        <dbReference type="ARBA" id="ARBA00012838"/>
    </source>
</evidence>
<dbReference type="InterPro" id="IPR023457">
    <property type="entry name" value="Met-tRNA_synth_2"/>
</dbReference>
<evidence type="ECO:0000256" key="4">
    <source>
        <dbReference type="ARBA" id="ARBA00022840"/>
    </source>
</evidence>
<dbReference type="EMBL" id="JAVRJZ010000010">
    <property type="protein sequence ID" value="KAK2717341.1"/>
    <property type="molecule type" value="Genomic_DNA"/>
</dbReference>
<dbReference type="Gene3D" id="3.40.50.620">
    <property type="entry name" value="HUPs"/>
    <property type="match status" value="1"/>
</dbReference>
<dbReference type="InterPro" id="IPR014729">
    <property type="entry name" value="Rossmann-like_a/b/a_fold"/>
</dbReference>
<evidence type="ECO:0000256" key="8">
    <source>
        <dbReference type="ARBA" id="ARBA00030331"/>
    </source>
</evidence>
<evidence type="ECO:0000256" key="5">
    <source>
        <dbReference type="ARBA" id="ARBA00022917"/>
    </source>
</evidence>
<name>A0AA88L9I6_ARTSF</name>
<dbReference type="Proteomes" id="UP001187531">
    <property type="component" value="Unassembled WGS sequence"/>
</dbReference>
<feature type="domain" description="Methionyl/Leucyl tRNA synthetase" evidence="12">
    <location>
        <begin position="39"/>
        <end position="398"/>
    </location>
</feature>
<organism evidence="13 14">
    <name type="scientific">Artemia franciscana</name>
    <name type="common">Brine shrimp</name>
    <name type="synonym">Artemia sanfranciscana</name>
    <dbReference type="NCBI Taxonomy" id="6661"/>
    <lineage>
        <taxon>Eukaryota</taxon>
        <taxon>Metazoa</taxon>
        <taxon>Ecdysozoa</taxon>
        <taxon>Arthropoda</taxon>
        <taxon>Crustacea</taxon>
        <taxon>Branchiopoda</taxon>
        <taxon>Anostraca</taxon>
        <taxon>Artemiidae</taxon>
        <taxon>Artemia</taxon>
    </lineage>
</organism>
<dbReference type="PANTHER" id="PTHR43326">
    <property type="entry name" value="METHIONYL-TRNA SYNTHETASE"/>
    <property type="match status" value="1"/>
</dbReference>
<dbReference type="Gene3D" id="2.170.220.10">
    <property type="match status" value="1"/>
</dbReference>
<dbReference type="Pfam" id="PF09334">
    <property type="entry name" value="tRNA-synt_1g"/>
    <property type="match status" value="1"/>
</dbReference>
<dbReference type="GO" id="GO:0005524">
    <property type="term" value="F:ATP binding"/>
    <property type="evidence" value="ECO:0007669"/>
    <property type="project" value="UniProtKB-KW"/>
</dbReference>
<dbReference type="GO" id="GO:0005739">
    <property type="term" value="C:mitochondrion"/>
    <property type="evidence" value="ECO:0007669"/>
    <property type="project" value="UniProtKB-ARBA"/>
</dbReference>
<dbReference type="CDD" id="cd00814">
    <property type="entry name" value="MetRS_core"/>
    <property type="match status" value="1"/>
</dbReference>
<dbReference type="GO" id="GO:0006431">
    <property type="term" value="P:methionyl-tRNA aminoacylation"/>
    <property type="evidence" value="ECO:0007669"/>
    <property type="project" value="InterPro"/>
</dbReference>
<evidence type="ECO:0000256" key="11">
    <source>
        <dbReference type="SAM" id="MobiDB-lite"/>
    </source>
</evidence>
<proteinExistence type="inferred from homology"/>
<evidence type="ECO:0000256" key="10">
    <source>
        <dbReference type="RuleBase" id="RU363039"/>
    </source>
</evidence>
<evidence type="ECO:0000313" key="14">
    <source>
        <dbReference type="Proteomes" id="UP001187531"/>
    </source>
</evidence>
<protein>
    <recommendedName>
        <fullName evidence="7">Methionine--tRNA ligase, mitochondrial</fullName>
        <ecNumber evidence="1">6.1.1.10</ecNumber>
    </recommendedName>
    <alternativeName>
        <fullName evidence="8">Mitochondrial methionyl-tRNA synthetase</fullName>
    </alternativeName>
</protein>
<dbReference type="FunFam" id="2.170.220.10:FF:000001">
    <property type="entry name" value="methionine--tRNA ligase, mitochondrial"/>
    <property type="match status" value="1"/>
</dbReference>
<evidence type="ECO:0000259" key="12">
    <source>
        <dbReference type="Pfam" id="PF09334"/>
    </source>
</evidence>
<comment type="similarity">
    <text evidence="10">Belongs to the class-I aminoacyl-tRNA synthetase family.</text>
</comment>
<dbReference type="PRINTS" id="PR01041">
    <property type="entry name" value="TRNASYNTHMET"/>
</dbReference>
<dbReference type="EC" id="6.1.1.10" evidence="1"/>
<sequence>MKKGMNTLFSLCHLRNMSLASLKSVTSSLAKLAIDERFYISTPIFYVNAAPHIGHAYTSVLTDAMARYQKIKGKKVLYATGTDEHGLKIQQAATANNEDPKKYCDRISDQFKEAIQICECDYDDYIRTTEERHEKVVQKIWTILEEKGHIYKGSYEGWYCVSDEAFLTETQTKEVPGPDGKPIRVSADSGRPVELFREENYKFRLSAFQKDLLKWLENESVVKPVQFRGDVIAWLTKEELPDLSISRPIDRLKWGIPVPSDPSHSIYVWLDALFNYLTVAGYPDEPYVWPPNIQVIGKDILKFHAIYWPAFLIAAGFEPPKQLLVHCHWTVEGQKMSKSIGNVVNVVEAAERVSPTALRYFLLRQGVPGSDNDFSMMQLINVANSDLADNLGNLLQRCTGPAINVDQIAPSIFEADFHALGQEGTDLFNSLVQLPDKVSKRFDDFEFYMGLQSIMLTLKCANIVMQSKKPWELKKQNKMDDVYLILGACIETLRVVGIMMQPIVPSLSSKLLDRLNVDASQRTWNHAVFTEQVEKRPLGADQTILFKRIAEAQPTAAATNKPNVAANGPKKEKQEKGPSKKEKKEKKQSEKKARNAEALKEEKTGNEAEEKGGDKMVIETPEVLKK</sequence>
<keyword evidence="4 10" id="KW-0067">ATP-binding</keyword>
<comment type="caution">
    <text evidence="13">The sequence shown here is derived from an EMBL/GenBank/DDBJ whole genome shotgun (WGS) entry which is preliminary data.</text>
</comment>
<dbReference type="SUPFAM" id="SSF52374">
    <property type="entry name" value="Nucleotidylyl transferase"/>
    <property type="match status" value="1"/>
</dbReference>
<keyword evidence="6 10" id="KW-0030">Aminoacyl-tRNA synthetase</keyword>
<keyword evidence="2 10" id="KW-0436">Ligase</keyword>
<keyword evidence="3 10" id="KW-0547">Nucleotide-binding</keyword>
<keyword evidence="5 10" id="KW-0648">Protein biosynthesis</keyword>
<evidence type="ECO:0000256" key="3">
    <source>
        <dbReference type="ARBA" id="ARBA00022741"/>
    </source>
</evidence>
<dbReference type="PANTHER" id="PTHR43326:SF1">
    <property type="entry name" value="METHIONINE--TRNA LIGASE, MITOCHONDRIAL"/>
    <property type="match status" value="1"/>
</dbReference>
<gene>
    <name evidence="13" type="ORF">QYM36_006207</name>
</gene>
<dbReference type="InterPro" id="IPR009080">
    <property type="entry name" value="tRNAsynth_Ia_anticodon-bd"/>
</dbReference>
<dbReference type="GO" id="GO:0004825">
    <property type="term" value="F:methionine-tRNA ligase activity"/>
    <property type="evidence" value="ECO:0007669"/>
    <property type="project" value="UniProtKB-EC"/>
</dbReference>
<evidence type="ECO:0000256" key="9">
    <source>
        <dbReference type="ARBA" id="ARBA00047364"/>
    </source>
</evidence>
<accession>A0AA88L9I6</accession>
<dbReference type="SUPFAM" id="SSF47323">
    <property type="entry name" value="Anticodon-binding domain of a subclass of class I aminoacyl-tRNA synthetases"/>
    <property type="match status" value="1"/>
</dbReference>
<dbReference type="InterPro" id="IPR033911">
    <property type="entry name" value="MetRS_core"/>
</dbReference>
<dbReference type="InterPro" id="IPR015413">
    <property type="entry name" value="Methionyl/Leucyl_tRNA_Synth"/>
</dbReference>
<dbReference type="Gene3D" id="1.10.730.10">
    <property type="entry name" value="Isoleucyl-tRNA Synthetase, Domain 1"/>
    <property type="match status" value="1"/>
</dbReference>
<feature type="compositionally biased region" description="Basic and acidic residues" evidence="11">
    <location>
        <begin position="569"/>
        <end position="626"/>
    </location>
</feature>
<feature type="region of interest" description="Disordered" evidence="11">
    <location>
        <begin position="555"/>
        <end position="626"/>
    </location>
</feature>
<evidence type="ECO:0000256" key="2">
    <source>
        <dbReference type="ARBA" id="ARBA00022598"/>
    </source>
</evidence>
<comment type="catalytic activity">
    <reaction evidence="9">
        <text>tRNA(Met) + L-methionine + ATP = L-methionyl-tRNA(Met) + AMP + diphosphate</text>
        <dbReference type="Rhea" id="RHEA:13481"/>
        <dbReference type="Rhea" id="RHEA-COMP:9667"/>
        <dbReference type="Rhea" id="RHEA-COMP:9698"/>
        <dbReference type="ChEBI" id="CHEBI:30616"/>
        <dbReference type="ChEBI" id="CHEBI:33019"/>
        <dbReference type="ChEBI" id="CHEBI:57844"/>
        <dbReference type="ChEBI" id="CHEBI:78442"/>
        <dbReference type="ChEBI" id="CHEBI:78530"/>
        <dbReference type="ChEBI" id="CHEBI:456215"/>
        <dbReference type="EC" id="6.1.1.10"/>
    </reaction>
</comment>
<reference evidence="13" key="1">
    <citation type="submission" date="2023-07" db="EMBL/GenBank/DDBJ databases">
        <title>Chromosome-level genome assembly of Artemia franciscana.</title>
        <authorList>
            <person name="Jo E."/>
        </authorList>
    </citation>
    <scope>NUCLEOTIDE SEQUENCE</scope>
    <source>
        <tissue evidence="13">Whole body</tissue>
    </source>
</reference>
<evidence type="ECO:0000256" key="7">
    <source>
        <dbReference type="ARBA" id="ARBA00026124"/>
    </source>
</evidence>
<dbReference type="NCBIfam" id="TIGR00398">
    <property type="entry name" value="metG"/>
    <property type="match status" value="1"/>
</dbReference>
<dbReference type="InterPro" id="IPR014758">
    <property type="entry name" value="Met-tRNA_synth"/>
</dbReference>